<keyword evidence="1" id="KW-0479">Metal-binding</keyword>
<sequence length="851" mass="96819">MLIDKNRLRSAFWRVGFFKRISRDVAKCLLCHQKISTTNGNTTGLKNHLKRRHADYEHFVERVKEEPNVWLNGADGFPLANGSDGKDSSQFVAGCESSSVKQTVTDDCYIGTAYTEQELATLCHKHCLRAPPNGTIEGLKHVHLVCSYNSRPWLCPCLAEWVADTGALYMRGEHNEHPTEAKPTGEEEEKKKAENNEHGKEEKERHRRGERERKKWGKRTLKKERSSSREDAEQTEGQCTEERARGRGEKNRRQNYGVKKERVKKERNESTADNKQMGQHNDQQRNASSVVTLEHSQQQQQQHFVDRKGNRWDFVASAFRFQEMVATAAAFGFVRTGWNPKYKRWWFKCKANSEHLKCLCRATWLSSQNSLFQHGTHNHPIKMDTENTTPIARSLAPKTFSVSLSERRLAPHSSAVRPLLNNGTSFSSSVTSQICPPRFLKAHNGPCWQLSAILPPSFSEKVMAQVALPLRFVNEKNVGRAYYKCTNSECKTTGVFLRSIRAFYTRGKHSCQSSHLNDSRAKQMVKTTKPSHLEKSRKRQKPLTENQATSSLASSSSTISSTSAHKQAFDCVDEARASGTLPTHSGRTLLRIDEDGNCVEIPMQRKPTSPVKKNCLDIGKPEIELQQVNGGQWEFVQRITNESQIYFYINRFNLVFGSSSKATGGRRYFNCIERGGSTKCPYRMMYMLERQVLYQTGEHNHSFSLSRRRKPTKINIKGLLPTPEKGGDFELLSLAADVAQLAEELGLEFREERGRFVLISNSDESDKENCPSTSTAIPQNNEVVKWLVLADKKSTIRCSEYSRKTAWGLCDGGDGPMEGCKENWKKWGRVQFLRAIRSKCSDYFGEKMNSI</sequence>
<reference evidence="7 8" key="1">
    <citation type="submission" date="2024-10" db="EMBL/GenBank/DDBJ databases">
        <authorList>
            <person name="Kim D."/>
        </authorList>
    </citation>
    <scope>NUCLEOTIDE SEQUENCE [LARGE SCALE GENOMIC DNA]</scope>
    <source>
        <strain evidence="7">Taebaek</strain>
    </source>
</reference>
<proteinExistence type="predicted"/>
<dbReference type="Proteomes" id="UP001620645">
    <property type="component" value="Unassembled WGS sequence"/>
</dbReference>
<evidence type="ECO:0000256" key="5">
    <source>
        <dbReference type="SAM" id="MobiDB-lite"/>
    </source>
</evidence>
<dbReference type="Pfam" id="PF02892">
    <property type="entry name" value="zf-BED"/>
    <property type="match status" value="1"/>
</dbReference>
<name>A0ABD2IB28_HETSC</name>
<dbReference type="PROSITE" id="PS50808">
    <property type="entry name" value="ZF_BED"/>
    <property type="match status" value="1"/>
</dbReference>
<feature type="compositionally biased region" description="Low complexity" evidence="5">
    <location>
        <begin position="548"/>
        <end position="559"/>
    </location>
</feature>
<feature type="domain" description="BED-type" evidence="6">
    <location>
        <begin position="7"/>
        <end position="60"/>
    </location>
</feature>
<evidence type="ECO:0000256" key="1">
    <source>
        <dbReference type="ARBA" id="ARBA00022723"/>
    </source>
</evidence>
<evidence type="ECO:0000259" key="6">
    <source>
        <dbReference type="PROSITE" id="PS50808"/>
    </source>
</evidence>
<dbReference type="SMART" id="SM00614">
    <property type="entry name" value="ZnF_BED"/>
    <property type="match status" value="1"/>
</dbReference>
<accession>A0ABD2IB28</accession>
<keyword evidence="2 4" id="KW-0863">Zinc-finger</keyword>
<evidence type="ECO:0000313" key="7">
    <source>
        <dbReference type="EMBL" id="KAL3076317.1"/>
    </source>
</evidence>
<feature type="compositionally biased region" description="Polar residues" evidence="5">
    <location>
        <begin position="273"/>
        <end position="294"/>
    </location>
</feature>
<dbReference type="EMBL" id="JBICCN010000338">
    <property type="protein sequence ID" value="KAL3076317.1"/>
    <property type="molecule type" value="Genomic_DNA"/>
</dbReference>
<feature type="compositionally biased region" description="Basic and acidic residues" evidence="5">
    <location>
        <begin position="240"/>
        <end position="272"/>
    </location>
</feature>
<dbReference type="GO" id="GO:0008270">
    <property type="term" value="F:zinc ion binding"/>
    <property type="evidence" value="ECO:0007669"/>
    <property type="project" value="UniProtKB-KW"/>
</dbReference>
<keyword evidence="8" id="KW-1185">Reference proteome</keyword>
<feature type="compositionally biased region" description="Basic and acidic residues" evidence="5">
    <location>
        <begin position="175"/>
        <end position="213"/>
    </location>
</feature>
<gene>
    <name evidence="7" type="ORF">niasHS_013588</name>
</gene>
<protein>
    <recommendedName>
        <fullName evidence="6">BED-type domain-containing protein</fullName>
    </recommendedName>
</protein>
<feature type="compositionally biased region" description="Basic and acidic residues" evidence="5">
    <location>
        <begin position="223"/>
        <end position="232"/>
    </location>
</feature>
<evidence type="ECO:0000256" key="4">
    <source>
        <dbReference type="PROSITE-ProRule" id="PRU00027"/>
    </source>
</evidence>
<keyword evidence="3" id="KW-0862">Zinc</keyword>
<dbReference type="AlphaFoldDB" id="A0ABD2IB28"/>
<dbReference type="InterPro" id="IPR003656">
    <property type="entry name" value="Znf_BED"/>
</dbReference>
<comment type="caution">
    <text evidence="7">The sequence shown here is derived from an EMBL/GenBank/DDBJ whole genome shotgun (WGS) entry which is preliminary data.</text>
</comment>
<evidence type="ECO:0000256" key="2">
    <source>
        <dbReference type="ARBA" id="ARBA00022771"/>
    </source>
</evidence>
<organism evidence="7 8">
    <name type="scientific">Heterodera schachtii</name>
    <name type="common">Sugarbeet cyst nematode worm</name>
    <name type="synonym">Tylenchus schachtii</name>
    <dbReference type="NCBI Taxonomy" id="97005"/>
    <lineage>
        <taxon>Eukaryota</taxon>
        <taxon>Metazoa</taxon>
        <taxon>Ecdysozoa</taxon>
        <taxon>Nematoda</taxon>
        <taxon>Chromadorea</taxon>
        <taxon>Rhabditida</taxon>
        <taxon>Tylenchina</taxon>
        <taxon>Tylenchomorpha</taxon>
        <taxon>Tylenchoidea</taxon>
        <taxon>Heteroderidae</taxon>
        <taxon>Heteroderinae</taxon>
        <taxon>Heterodera</taxon>
    </lineage>
</organism>
<evidence type="ECO:0000313" key="8">
    <source>
        <dbReference type="Proteomes" id="UP001620645"/>
    </source>
</evidence>
<feature type="region of interest" description="Disordered" evidence="5">
    <location>
        <begin position="175"/>
        <end position="294"/>
    </location>
</feature>
<evidence type="ECO:0000256" key="3">
    <source>
        <dbReference type="ARBA" id="ARBA00022833"/>
    </source>
</evidence>
<feature type="region of interest" description="Disordered" evidence="5">
    <location>
        <begin position="510"/>
        <end position="559"/>
    </location>
</feature>